<evidence type="ECO:0000313" key="13">
    <source>
        <dbReference type="EMBL" id="QGZ99447.1"/>
    </source>
</evidence>
<evidence type="ECO:0000256" key="2">
    <source>
        <dbReference type="ARBA" id="ARBA00005551"/>
    </source>
</evidence>
<keyword evidence="3" id="KW-0813">Transport</keyword>
<evidence type="ECO:0000256" key="9">
    <source>
        <dbReference type="ARBA" id="ARBA00023136"/>
    </source>
</evidence>
<dbReference type="GO" id="GO:0015297">
    <property type="term" value="F:antiporter activity"/>
    <property type="evidence" value="ECO:0007669"/>
    <property type="project" value="UniProtKB-KW"/>
</dbReference>
<protein>
    <submittedName>
        <fullName evidence="13">Cation:proton antiporter</fullName>
    </submittedName>
</protein>
<evidence type="ECO:0000256" key="5">
    <source>
        <dbReference type="ARBA" id="ARBA00022692"/>
    </source>
</evidence>
<accession>A0A857DFN3</accession>
<dbReference type="Gene3D" id="1.20.1530.20">
    <property type="match status" value="1"/>
</dbReference>
<dbReference type="PANTHER" id="PTHR43562:SF3">
    <property type="entry name" value="SODIUM ION_PROTON EXCHANGER (EUROFUNG)"/>
    <property type="match status" value="1"/>
</dbReference>
<evidence type="ECO:0000256" key="8">
    <source>
        <dbReference type="ARBA" id="ARBA00023065"/>
    </source>
</evidence>
<feature type="transmembrane region" description="Helical" evidence="11">
    <location>
        <begin position="172"/>
        <end position="194"/>
    </location>
</feature>
<evidence type="ECO:0000259" key="12">
    <source>
        <dbReference type="Pfam" id="PF00999"/>
    </source>
</evidence>
<feature type="transmembrane region" description="Helical" evidence="11">
    <location>
        <begin position="51"/>
        <end position="71"/>
    </location>
</feature>
<comment type="subcellular location">
    <subcellularLocation>
        <location evidence="1">Membrane</location>
        <topology evidence="1">Multi-pass membrane protein</topology>
    </subcellularLocation>
</comment>
<dbReference type="AlphaFoldDB" id="A0A857DFN3"/>
<organism evidence="13 14">
    <name type="scientific">Dehalobacter restrictus</name>
    <dbReference type="NCBI Taxonomy" id="55583"/>
    <lineage>
        <taxon>Bacteria</taxon>
        <taxon>Bacillati</taxon>
        <taxon>Bacillota</taxon>
        <taxon>Clostridia</taxon>
        <taxon>Eubacteriales</taxon>
        <taxon>Desulfitobacteriaceae</taxon>
        <taxon>Dehalobacter</taxon>
    </lineage>
</organism>
<feature type="transmembrane region" description="Helical" evidence="11">
    <location>
        <begin position="12"/>
        <end position="39"/>
    </location>
</feature>
<dbReference type="GO" id="GO:0016020">
    <property type="term" value="C:membrane"/>
    <property type="evidence" value="ECO:0007669"/>
    <property type="project" value="UniProtKB-SubCell"/>
</dbReference>
<keyword evidence="5 11" id="KW-0812">Transmembrane</keyword>
<dbReference type="Pfam" id="PF00999">
    <property type="entry name" value="Na_H_Exchanger"/>
    <property type="match status" value="1"/>
</dbReference>
<name>A0A857DFN3_9FIRM</name>
<evidence type="ECO:0000256" key="3">
    <source>
        <dbReference type="ARBA" id="ARBA00022448"/>
    </source>
</evidence>
<dbReference type="GO" id="GO:1902600">
    <property type="term" value="P:proton transmembrane transport"/>
    <property type="evidence" value="ECO:0007669"/>
    <property type="project" value="InterPro"/>
</dbReference>
<evidence type="ECO:0000256" key="1">
    <source>
        <dbReference type="ARBA" id="ARBA00004141"/>
    </source>
</evidence>
<keyword evidence="4" id="KW-0050">Antiport</keyword>
<evidence type="ECO:0000256" key="6">
    <source>
        <dbReference type="ARBA" id="ARBA00022989"/>
    </source>
</evidence>
<keyword evidence="9 11" id="KW-0472">Membrane</keyword>
<dbReference type="EMBL" id="CP046996">
    <property type="protein sequence ID" value="QGZ99447.1"/>
    <property type="molecule type" value="Genomic_DNA"/>
</dbReference>
<keyword evidence="6 11" id="KW-1133">Transmembrane helix</keyword>
<dbReference type="InterPro" id="IPR006153">
    <property type="entry name" value="Cation/H_exchanger_TM"/>
</dbReference>
<feature type="transmembrane region" description="Helical" evidence="11">
    <location>
        <begin position="206"/>
        <end position="223"/>
    </location>
</feature>
<dbReference type="InterPro" id="IPR038770">
    <property type="entry name" value="Na+/solute_symporter_sf"/>
</dbReference>
<gene>
    <name evidence="13" type="ORF">GQ588_01620</name>
</gene>
<evidence type="ECO:0000256" key="10">
    <source>
        <dbReference type="ARBA" id="ARBA00023201"/>
    </source>
</evidence>
<reference evidence="13 14" key="1">
    <citation type="submission" date="2019-12" db="EMBL/GenBank/DDBJ databases">
        <title>Sequence classification of anaerobic respiratory reductive dehalogenases: First we see many, then we see few.</title>
        <authorList>
            <person name="Molenda O."/>
            <person name="Puentes Jacome L.A."/>
            <person name="Cao X."/>
            <person name="Nesbo C.L."/>
            <person name="Tang S."/>
            <person name="Morson N."/>
            <person name="Patron J."/>
            <person name="Lomheim L."/>
            <person name="Wishart D.S."/>
            <person name="Edwards E.A."/>
        </authorList>
    </citation>
    <scope>NUCLEOTIDE SEQUENCE [LARGE SCALE GENOMIC DNA]</scope>
    <source>
        <strain evidence="13 14">12DCA</strain>
    </source>
</reference>
<feature type="transmembrane region" description="Helical" evidence="11">
    <location>
        <begin position="313"/>
        <end position="335"/>
    </location>
</feature>
<evidence type="ECO:0000256" key="7">
    <source>
        <dbReference type="ARBA" id="ARBA00023053"/>
    </source>
</evidence>
<feature type="transmembrane region" description="Helical" evidence="11">
    <location>
        <begin position="229"/>
        <end position="245"/>
    </location>
</feature>
<dbReference type="PANTHER" id="PTHR43562">
    <property type="entry name" value="NAPA-TYPE SODIUM/HYDROGEN ANTIPORTER"/>
    <property type="match status" value="1"/>
</dbReference>
<feature type="transmembrane region" description="Helical" evidence="11">
    <location>
        <begin position="145"/>
        <end position="166"/>
    </location>
</feature>
<keyword evidence="7" id="KW-0915">Sodium</keyword>
<feature type="transmembrane region" description="Helical" evidence="11">
    <location>
        <begin position="284"/>
        <end position="306"/>
    </location>
</feature>
<evidence type="ECO:0000313" key="14">
    <source>
        <dbReference type="Proteomes" id="UP000430508"/>
    </source>
</evidence>
<evidence type="ECO:0000256" key="4">
    <source>
        <dbReference type="ARBA" id="ARBA00022449"/>
    </source>
</evidence>
<feature type="domain" description="Cation/H+ exchanger transmembrane" evidence="12">
    <location>
        <begin position="13"/>
        <end position="361"/>
    </location>
</feature>
<feature type="transmembrane region" description="Helical" evidence="11">
    <location>
        <begin position="112"/>
        <end position="133"/>
    </location>
</feature>
<comment type="similarity">
    <text evidence="2">Belongs to the monovalent cation:proton antiporter 2 (CPA2) transporter (TC 2.A.37) family.</text>
</comment>
<feature type="transmembrane region" description="Helical" evidence="11">
    <location>
        <begin position="83"/>
        <end position="106"/>
    </location>
</feature>
<sequence>MENTYWIATQWILLALAASIISIRLGMSVALVEILVGIFGGNVMHIQITDWVNFLASVGAVILTFLAGAEINPVSLKKNLKQSMAIGILSFLLPFLFGMIVAFYFLGWDVNAAKITGIALSTTSVAVVYAVMVESKLSATSFGQSILAACFITDLGTVLALGLLFTGFSYKILIFTGALVLVILVGTPLAKRVFKIYSGKVSEPEIKFVLLILLLLAYLAVYSGSEAVLPAYIIGLAMAGFFLQYKETLHKLRAIGFVAFTPFYFIKAGSLVSVKALITTFSLIALLLIVKVAAKFIGVLPATMFFKYGRRDGIYTTLLMSTGLTFGTISALYGLTNQYITNSQYSVIVSVVILSAVIPTLIAQKFFFPRNLLKGGQSDGNQ</sequence>
<feature type="transmembrane region" description="Helical" evidence="11">
    <location>
        <begin position="347"/>
        <end position="368"/>
    </location>
</feature>
<dbReference type="Proteomes" id="UP000430508">
    <property type="component" value="Chromosome"/>
</dbReference>
<evidence type="ECO:0000256" key="11">
    <source>
        <dbReference type="SAM" id="Phobius"/>
    </source>
</evidence>
<dbReference type="GO" id="GO:0006814">
    <property type="term" value="P:sodium ion transport"/>
    <property type="evidence" value="ECO:0007669"/>
    <property type="project" value="UniProtKB-KW"/>
</dbReference>
<keyword evidence="10" id="KW-0739">Sodium transport</keyword>
<keyword evidence="8" id="KW-0406">Ion transport</keyword>
<feature type="transmembrane region" description="Helical" evidence="11">
    <location>
        <begin position="257"/>
        <end position="278"/>
    </location>
</feature>
<proteinExistence type="inferred from homology"/>